<keyword evidence="3" id="KW-0072">Autophagy</keyword>
<sequence length="193" mass="21834">MTSNLIPTEHILDTVQISPDQFLDCAQALIHTILFHRAIDTLVTPKSIHMTGVDIAYASAETEEVTQYIISRLNPLQESIFENPKDCWIVLSLAFNVPKKGWFRDTYSTEIWERWCISFSFATLTAQDIREAMLHTITQITLKANASEIPKIPSIDSSFKFTLSLPTDKDSDISSELKKLIGKIVHTPTSMFT</sequence>
<reference evidence="4 5" key="1">
    <citation type="submission" date="2024-04" db="EMBL/GenBank/DDBJ databases">
        <title>Tritrichomonas musculus Genome.</title>
        <authorList>
            <person name="Alves-Ferreira E."/>
            <person name="Grigg M."/>
            <person name="Lorenzi H."/>
            <person name="Galac M."/>
        </authorList>
    </citation>
    <scope>NUCLEOTIDE SEQUENCE [LARGE SCALE GENOMIC DNA]</scope>
    <source>
        <strain evidence="4 5">EAF2021</strain>
    </source>
</reference>
<comment type="caution">
    <text evidence="4">The sequence shown here is derived from an EMBL/GenBank/DDBJ whole genome shotgun (WGS) entry which is preliminary data.</text>
</comment>
<dbReference type="PANTHER" id="PTHR13292:SF0">
    <property type="entry name" value="AUTOPHAGY-RELATED PROTEIN 101"/>
    <property type="match status" value="1"/>
</dbReference>
<accession>A0ABR2JU76</accession>
<comment type="similarity">
    <text evidence="1">Belongs to the ATG101 family.</text>
</comment>
<dbReference type="Proteomes" id="UP001470230">
    <property type="component" value="Unassembled WGS sequence"/>
</dbReference>
<keyword evidence="5" id="KW-1185">Reference proteome</keyword>
<organism evidence="4 5">
    <name type="scientific">Tritrichomonas musculus</name>
    <dbReference type="NCBI Taxonomy" id="1915356"/>
    <lineage>
        <taxon>Eukaryota</taxon>
        <taxon>Metamonada</taxon>
        <taxon>Parabasalia</taxon>
        <taxon>Tritrichomonadida</taxon>
        <taxon>Tritrichomonadidae</taxon>
        <taxon>Tritrichomonas</taxon>
    </lineage>
</organism>
<evidence type="ECO:0000256" key="3">
    <source>
        <dbReference type="ARBA" id="ARBA00023006"/>
    </source>
</evidence>
<gene>
    <name evidence="4" type="ORF">M9Y10_045066</name>
</gene>
<name>A0ABR2JU76_9EUKA</name>
<evidence type="ECO:0000313" key="4">
    <source>
        <dbReference type="EMBL" id="KAK8882424.1"/>
    </source>
</evidence>
<dbReference type="InterPro" id="IPR012445">
    <property type="entry name" value="ATG101"/>
</dbReference>
<evidence type="ECO:0000256" key="1">
    <source>
        <dbReference type="ARBA" id="ARBA00007130"/>
    </source>
</evidence>
<evidence type="ECO:0000256" key="2">
    <source>
        <dbReference type="ARBA" id="ARBA00018874"/>
    </source>
</evidence>
<protein>
    <recommendedName>
        <fullName evidence="2">Autophagy-related protein 101</fullName>
    </recommendedName>
</protein>
<proteinExistence type="inferred from homology"/>
<dbReference type="PANTHER" id="PTHR13292">
    <property type="entry name" value="AUTOPHAGY-RELATED PROTEIN 101"/>
    <property type="match status" value="1"/>
</dbReference>
<evidence type="ECO:0000313" key="5">
    <source>
        <dbReference type="Proteomes" id="UP001470230"/>
    </source>
</evidence>
<dbReference type="EMBL" id="JAPFFF010000009">
    <property type="protein sequence ID" value="KAK8882424.1"/>
    <property type="molecule type" value="Genomic_DNA"/>
</dbReference>
<dbReference type="Pfam" id="PF07855">
    <property type="entry name" value="ATG101"/>
    <property type="match status" value="1"/>
</dbReference>